<protein>
    <submittedName>
        <fullName evidence="1">Uncharacterized protein</fullName>
    </submittedName>
</protein>
<comment type="caution">
    <text evidence="1">The sequence shown here is derived from an EMBL/GenBank/DDBJ whole genome shotgun (WGS) entry which is preliminary data.</text>
</comment>
<proteinExistence type="predicted"/>
<evidence type="ECO:0000313" key="1">
    <source>
        <dbReference type="EMBL" id="KAF9653508.1"/>
    </source>
</evidence>
<reference evidence="1" key="1">
    <citation type="submission" date="2019-10" db="EMBL/GenBank/DDBJ databases">
        <authorList>
            <consortium name="DOE Joint Genome Institute"/>
            <person name="Kuo A."/>
            <person name="Miyauchi S."/>
            <person name="Kiss E."/>
            <person name="Drula E."/>
            <person name="Kohler A."/>
            <person name="Sanchez-Garcia M."/>
            <person name="Andreopoulos B."/>
            <person name="Barry K.W."/>
            <person name="Bonito G."/>
            <person name="Buee M."/>
            <person name="Carver A."/>
            <person name="Chen C."/>
            <person name="Cichocki N."/>
            <person name="Clum A."/>
            <person name="Culley D."/>
            <person name="Crous P.W."/>
            <person name="Fauchery L."/>
            <person name="Girlanda M."/>
            <person name="Hayes R."/>
            <person name="Keri Z."/>
            <person name="Labutti K."/>
            <person name="Lipzen A."/>
            <person name="Lombard V."/>
            <person name="Magnuson J."/>
            <person name="Maillard F."/>
            <person name="Morin E."/>
            <person name="Murat C."/>
            <person name="Nolan M."/>
            <person name="Ohm R."/>
            <person name="Pangilinan J."/>
            <person name="Pereira M."/>
            <person name="Perotto S."/>
            <person name="Peter M."/>
            <person name="Riley R."/>
            <person name="Sitrit Y."/>
            <person name="Stielow B."/>
            <person name="Szollosi G."/>
            <person name="Zifcakova L."/>
            <person name="Stursova M."/>
            <person name="Spatafora J.W."/>
            <person name="Tedersoo L."/>
            <person name="Vaario L.-M."/>
            <person name="Yamada A."/>
            <person name="Yan M."/>
            <person name="Wang P."/>
            <person name="Xu J."/>
            <person name="Bruns T."/>
            <person name="Baldrian P."/>
            <person name="Vilgalys R."/>
            <person name="Henrissat B."/>
            <person name="Grigoriev I.V."/>
            <person name="Hibbett D."/>
            <person name="Nagy L.G."/>
            <person name="Martin F.M."/>
        </authorList>
    </citation>
    <scope>NUCLEOTIDE SEQUENCE</scope>
    <source>
        <strain evidence="1">P2</strain>
    </source>
</reference>
<evidence type="ECO:0000313" key="2">
    <source>
        <dbReference type="Proteomes" id="UP000886501"/>
    </source>
</evidence>
<organism evidence="1 2">
    <name type="scientific">Thelephora ganbajun</name>
    <name type="common">Ganba fungus</name>
    <dbReference type="NCBI Taxonomy" id="370292"/>
    <lineage>
        <taxon>Eukaryota</taxon>
        <taxon>Fungi</taxon>
        <taxon>Dikarya</taxon>
        <taxon>Basidiomycota</taxon>
        <taxon>Agaricomycotina</taxon>
        <taxon>Agaricomycetes</taxon>
        <taxon>Thelephorales</taxon>
        <taxon>Thelephoraceae</taxon>
        <taxon>Thelephora</taxon>
    </lineage>
</organism>
<name>A0ACB6ZVS5_THEGA</name>
<sequence>MPRKKGARNNTVPLRHTRNEKPTALESASDDSGRISRSPTPVWSRGASSNHSSQADQHAKLEAPQPPGDQPEEDEFMPTTQEVAATLVAMKSRRLDSENRGHEQGLSVQVQSRTGTEILSRVSPLFSYPLGGDLRTETYLSEDITWPTFIKICSDNMRLREGSKPKLAYKFSDGRPSKDWITLQDEDAYKHLMKTAAKRIRDRAKKESNLKDADLGFRWRIDLRVTNKVKRIKEEGEEDEDTAESEKGKEKEKTKKKKRSKNVPAKRKHGGQKKSLKKAKPSTPSSGVGVSSVSDADSESENGDTSDMRTVTRLQRENHCAWCGAPCVI</sequence>
<keyword evidence="2" id="KW-1185">Reference proteome</keyword>
<gene>
    <name evidence="1" type="ORF">BDM02DRAFT_3265237</name>
</gene>
<feature type="non-terminal residue" evidence="1">
    <location>
        <position position="329"/>
    </location>
</feature>
<dbReference type="Proteomes" id="UP000886501">
    <property type="component" value="Unassembled WGS sequence"/>
</dbReference>
<accession>A0ACB6ZVS5</accession>
<dbReference type="EMBL" id="MU117963">
    <property type="protein sequence ID" value="KAF9653508.1"/>
    <property type="molecule type" value="Genomic_DNA"/>
</dbReference>
<reference evidence="1" key="2">
    <citation type="journal article" date="2020" name="Nat. Commun.">
        <title>Large-scale genome sequencing of mycorrhizal fungi provides insights into the early evolution of symbiotic traits.</title>
        <authorList>
            <person name="Miyauchi S."/>
            <person name="Kiss E."/>
            <person name="Kuo A."/>
            <person name="Drula E."/>
            <person name="Kohler A."/>
            <person name="Sanchez-Garcia M."/>
            <person name="Morin E."/>
            <person name="Andreopoulos B."/>
            <person name="Barry K.W."/>
            <person name="Bonito G."/>
            <person name="Buee M."/>
            <person name="Carver A."/>
            <person name="Chen C."/>
            <person name="Cichocki N."/>
            <person name="Clum A."/>
            <person name="Culley D."/>
            <person name="Crous P.W."/>
            <person name="Fauchery L."/>
            <person name="Girlanda M."/>
            <person name="Hayes R.D."/>
            <person name="Keri Z."/>
            <person name="LaButti K."/>
            <person name="Lipzen A."/>
            <person name="Lombard V."/>
            <person name="Magnuson J."/>
            <person name="Maillard F."/>
            <person name="Murat C."/>
            <person name="Nolan M."/>
            <person name="Ohm R.A."/>
            <person name="Pangilinan J."/>
            <person name="Pereira M.F."/>
            <person name="Perotto S."/>
            <person name="Peter M."/>
            <person name="Pfister S."/>
            <person name="Riley R."/>
            <person name="Sitrit Y."/>
            <person name="Stielow J.B."/>
            <person name="Szollosi G."/>
            <person name="Zifcakova L."/>
            <person name="Stursova M."/>
            <person name="Spatafora J.W."/>
            <person name="Tedersoo L."/>
            <person name="Vaario L.M."/>
            <person name="Yamada A."/>
            <person name="Yan M."/>
            <person name="Wang P."/>
            <person name="Xu J."/>
            <person name="Bruns T."/>
            <person name="Baldrian P."/>
            <person name="Vilgalys R."/>
            <person name="Dunand C."/>
            <person name="Henrissat B."/>
            <person name="Grigoriev I.V."/>
            <person name="Hibbett D."/>
            <person name="Nagy L.G."/>
            <person name="Martin F.M."/>
        </authorList>
    </citation>
    <scope>NUCLEOTIDE SEQUENCE</scope>
    <source>
        <strain evidence="1">P2</strain>
    </source>
</reference>